<dbReference type="Proteomes" id="UP000663845">
    <property type="component" value="Unassembled WGS sequence"/>
</dbReference>
<accession>A0A815T7K6</accession>
<evidence type="ECO:0000313" key="1">
    <source>
        <dbReference type="EMBL" id="CAF1501897.1"/>
    </source>
</evidence>
<comment type="caution">
    <text evidence="1">The sequence shown here is derived from an EMBL/GenBank/DDBJ whole genome shotgun (WGS) entry which is preliminary data.</text>
</comment>
<dbReference type="EMBL" id="CAJNOG010002364">
    <property type="protein sequence ID" value="CAF1501897.1"/>
    <property type="molecule type" value="Genomic_DNA"/>
</dbReference>
<evidence type="ECO:0000313" key="3">
    <source>
        <dbReference type="Proteomes" id="UP000663845"/>
    </source>
</evidence>
<dbReference type="Proteomes" id="UP000663844">
    <property type="component" value="Unassembled WGS sequence"/>
</dbReference>
<reference evidence="1" key="1">
    <citation type="submission" date="2021-02" db="EMBL/GenBank/DDBJ databases">
        <authorList>
            <person name="Nowell W R."/>
        </authorList>
    </citation>
    <scope>NUCLEOTIDE SEQUENCE</scope>
</reference>
<dbReference type="AlphaFoldDB" id="A0A815T7K6"/>
<gene>
    <name evidence="1" type="ORF">JYZ213_LOCUS43531</name>
    <name evidence="2" type="ORF">OXD698_LOCUS33760</name>
</gene>
<organism evidence="1 3">
    <name type="scientific">Adineta steineri</name>
    <dbReference type="NCBI Taxonomy" id="433720"/>
    <lineage>
        <taxon>Eukaryota</taxon>
        <taxon>Metazoa</taxon>
        <taxon>Spiralia</taxon>
        <taxon>Gnathifera</taxon>
        <taxon>Rotifera</taxon>
        <taxon>Eurotatoria</taxon>
        <taxon>Bdelloidea</taxon>
        <taxon>Adinetida</taxon>
        <taxon>Adinetidae</taxon>
        <taxon>Adineta</taxon>
    </lineage>
</organism>
<name>A0A815T7K6_9BILA</name>
<dbReference type="EMBL" id="CAJOAZ010004707">
    <property type="protein sequence ID" value="CAF4071799.1"/>
    <property type="molecule type" value="Genomic_DNA"/>
</dbReference>
<evidence type="ECO:0000313" key="2">
    <source>
        <dbReference type="EMBL" id="CAF4071799.1"/>
    </source>
</evidence>
<sequence length="74" mass="8273">MQLKNDRQIDGWILSSITGILTSSLDLVLTNSTKNHTGVKLWSSTTLKTQMWANFQVVNPGFSFDTPANDVLYI</sequence>
<protein>
    <submittedName>
        <fullName evidence="1">Uncharacterized protein</fullName>
    </submittedName>
</protein>
<proteinExistence type="predicted"/>